<protein>
    <recommendedName>
        <fullName evidence="1">F-box domain-containing protein</fullName>
    </recommendedName>
</protein>
<dbReference type="PANTHER" id="PTHR35546">
    <property type="entry name" value="F-BOX PROTEIN INTERACTION DOMAIN PROTEIN-RELATED"/>
    <property type="match status" value="1"/>
</dbReference>
<organism evidence="2 3">
    <name type="scientific">Panicum hallii var. hallii</name>
    <dbReference type="NCBI Taxonomy" id="1504633"/>
    <lineage>
        <taxon>Eukaryota</taxon>
        <taxon>Viridiplantae</taxon>
        <taxon>Streptophyta</taxon>
        <taxon>Embryophyta</taxon>
        <taxon>Tracheophyta</taxon>
        <taxon>Spermatophyta</taxon>
        <taxon>Magnoliopsida</taxon>
        <taxon>Liliopsida</taxon>
        <taxon>Poales</taxon>
        <taxon>Poaceae</taxon>
        <taxon>PACMAD clade</taxon>
        <taxon>Panicoideae</taxon>
        <taxon>Panicodae</taxon>
        <taxon>Paniceae</taxon>
        <taxon>Panicinae</taxon>
        <taxon>Panicum</taxon>
        <taxon>Panicum sect. Panicum</taxon>
    </lineage>
</organism>
<dbReference type="PANTHER" id="PTHR35546:SF130">
    <property type="entry name" value="EXPRESSED PROTEIN"/>
    <property type="match status" value="1"/>
</dbReference>
<feature type="domain" description="F-box" evidence="1">
    <location>
        <begin position="10"/>
        <end position="50"/>
    </location>
</feature>
<dbReference type="Gramene" id="PUZ44224">
    <property type="protein sequence ID" value="PUZ44224"/>
    <property type="gene ID" value="GQ55_8G072600"/>
</dbReference>
<dbReference type="OrthoDB" id="600718at2759"/>
<dbReference type="InterPro" id="IPR001810">
    <property type="entry name" value="F-box_dom"/>
</dbReference>
<dbReference type="InterPro" id="IPR055290">
    <property type="entry name" value="At3g26010-like"/>
</dbReference>
<dbReference type="InterPro" id="IPR036047">
    <property type="entry name" value="F-box-like_dom_sf"/>
</dbReference>
<keyword evidence="3" id="KW-1185">Reference proteome</keyword>
<dbReference type="STRING" id="1504633.A0A2T7CLK4"/>
<proteinExistence type="predicted"/>
<reference evidence="2 3" key="1">
    <citation type="submission" date="2018-04" db="EMBL/GenBank/DDBJ databases">
        <title>WGS assembly of Panicum hallii var. hallii HAL2.</title>
        <authorList>
            <person name="Lovell J."/>
            <person name="Jenkins J."/>
            <person name="Lowry D."/>
            <person name="Mamidi S."/>
            <person name="Sreedasyam A."/>
            <person name="Weng X."/>
            <person name="Barry K."/>
            <person name="Bonette J."/>
            <person name="Campitelli B."/>
            <person name="Daum C."/>
            <person name="Gordon S."/>
            <person name="Gould B."/>
            <person name="Lipzen A."/>
            <person name="MacQueen A."/>
            <person name="Palacio-Mejia J."/>
            <person name="Plott C."/>
            <person name="Shakirov E."/>
            <person name="Shu S."/>
            <person name="Yoshinaga Y."/>
            <person name="Zane M."/>
            <person name="Rokhsar D."/>
            <person name="Grimwood J."/>
            <person name="Schmutz J."/>
            <person name="Juenger T."/>
        </authorList>
    </citation>
    <scope>NUCLEOTIDE SEQUENCE [LARGE SCALE GENOMIC DNA]</scope>
    <source>
        <strain evidence="3">cv. HAL2</strain>
    </source>
</reference>
<dbReference type="AlphaFoldDB" id="A0A2T7CLK4"/>
<sequence>MAGRTRFSDLHDDLVAAVLARLPLRQVARARLVCRRWRALTADHSFLRITASRRTAAGFFVNDHLSVRADYVPFPLDCSTAAEDGPSPDLSFIPSAALPGDPPRGGIGDVHVSSSCNGLLLLWCPIHRPAGHYACNPLTRELARIPVVEGLHSLNLAFDPSVSPHYRVVAFGHVSDIHVYSSETRCWGAAVHHDRSLFSGLRSVHGVFWNGSMVWTVGHSLVQFVLEGGHLKTIPMPPKRKKGWFCAYIGVSARHLQMIGYTKEEKLTACFEILEMQRGRSEWSHLYRVDLGRVKELHPEIEWPTWDSRSEEHKVIGYLALSPVCLVRGTGEAGKHGVLIFSIPGKIMLYDMKDQRISVVGEVRSSVRELHSLCHFEHPWYYFYAYSPSLFTV</sequence>
<dbReference type="Gene3D" id="1.20.1280.50">
    <property type="match status" value="1"/>
</dbReference>
<dbReference type="Pfam" id="PF00646">
    <property type="entry name" value="F-box"/>
    <property type="match status" value="1"/>
</dbReference>
<evidence type="ECO:0000313" key="2">
    <source>
        <dbReference type="EMBL" id="PUZ44224.1"/>
    </source>
</evidence>
<accession>A0A2T7CLK4</accession>
<dbReference type="SUPFAM" id="SSF81383">
    <property type="entry name" value="F-box domain"/>
    <property type="match status" value="1"/>
</dbReference>
<evidence type="ECO:0000259" key="1">
    <source>
        <dbReference type="SMART" id="SM00256"/>
    </source>
</evidence>
<dbReference type="Proteomes" id="UP000244336">
    <property type="component" value="Chromosome 8"/>
</dbReference>
<name>A0A2T7CLK4_9POAL</name>
<gene>
    <name evidence="2" type="ORF">GQ55_8G072600</name>
</gene>
<dbReference type="CDD" id="cd22157">
    <property type="entry name" value="F-box_AtFBW1-like"/>
    <property type="match status" value="1"/>
</dbReference>
<dbReference type="EMBL" id="CM009756">
    <property type="protein sequence ID" value="PUZ44224.1"/>
    <property type="molecule type" value="Genomic_DNA"/>
</dbReference>
<evidence type="ECO:0000313" key="3">
    <source>
        <dbReference type="Proteomes" id="UP000244336"/>
    </source>
</evidence>
<dbReference type="SMART" id="SM00256">
    <property type="entry name" value="FBOX"/>
    <property type="match status" value="1"/>
</dbReference>